<evidence type="ECO:0000259" key="6">
    <source>
        <dbReference type="PROSITE" id="PS52004"/>
    </source>
</evidence>
<evidence type="ECO:0000256" key="1">
    <source>
        <dbReference type="ARBA" id="ARBA00022450"/>
    </source>
</evidence>
<dbReference type="InterPro" id="IPR013968">
    <property type="entry name" value="PKS_KR"/>
</dbReference>
<dbReference type="InterPro" id="IPR016035">
    <property type="entry name" value="Acyl_Trfase/lysoPLipase"/>
</dbReference>
<reference evidence="8 9" key="1">
    <citation type="journal article" date="2021" name="Genome Biol. Evol.">
        <title>Complete Genome Sequencing of a Novel Gloeobacter Species from a Waterfall Cave in Mexico.</title>
        <authorList>
            <person name="Saw J.H."/>
            <person name="Cardona T."/>
            <person name="Montejano G."/>
        </authorList>
    </citation>
    <scope>NUCLEOTIDE SEQUENCE [LARGE SCALE GENOMIC DNA]</scope>
    <source>
        <strain evidence="8">MG652769</strain>
    </source>
</reference>
<dbReference type="SUPFAM" id="SSF55048">
    <property type="entry name" value="Probable ACP-binding domain of malonyl-CoA ACP transacylase"/>
    <property type="match status" value="1"/>
</dbReference>
<evidence type="ECO:0000259" key="7">
    <source>
        <dbReference type="PROSITE" id="PS52019"/>
    </source>
</evidence>
<dbReference type="SMART" id="SM00825">
    <property type="entry name" value="PKS_KS"/>
    <property type="match status" value="1"/>
</dbReference>
<evidence type="ECO:0000313" key="9">
    <source>
        <dbReference type="Proteomes" id="UP001054846"/>
    </source>
</evidence>
<dbReference type="InterPro" id="IPR050091">
    <property type="entry name" value="PKS_NRPS_Biosynth_Enz"/>
</dbReference>
<dbReference type="InterPro" id="IPR049552">
    <property type="entry name" value="PKS_DH_N"/>
</dbReference>
<feature type="domain" description="Carrier" evidence="5">
    <location>
        <begin position="935"/>
        <end position="1011"/>
    </location>
</feature>
<keyword evidence="9" id="KW-1185">Reference proteome</keyword>
<evidence type="ECO:0000256" key="2">
    <source>
        <dbReference type="ARBA" id="ARBA00022553"/>
    </source>
</evidence>
<dbReference type="SUPFAM" id="SSF51735">
    <property type="entry name" value="NAD(P)-binding Rossmann-fold domains"/>
    <property type="match status" value="1"/>
</dbReference>
<proteinExistence type="predicted"/>
<dbReference type="InterPro" id="IPR042104">
    <property type="entry name" value="PKS_dehydratase_sf"/>
</dbReference>
<dbReference type="Gene3D" id="1.10.1200.10">
    <property type="entry name" value="ACP-like"/>
    <property type="match status" value="1"/>
</dbReference>
<dbReference type="InterPro" id="IPR016036">
    <property type="entry name" value="Malonyl_transacylase_ACP-bd"/>
</dbReference>
<dbReference type="Pfam" id="PF00109">
    <property type="entry name" value="ketoacyl-synt"/>
    <property type="match status" value="1"/>
</dbReference>
<dbReference type="PROSITE" id="PS52004">
    <property type="entry name" value="KS3_2"/>
    <property type="match status" value="1"/>
</dbReference>
<feature type="domain" description="Ketosynthase family 3 (KS3)" evidence="6">
    <location>
        <begin position="2"/>
        <end position="462"/>
    </location>
</feature>
<dbReference type="Pfam" id="PF00698">
    <property type="entry name" value="Acyl_transf_1"/>
    <property type="match status" value="1"/>
</dbReference>
<dbReference type="InterPro" id="IPR029069">
    <property type="entry name" value="HotDog_dom_sf"/>
</dbReference>
<dbReference type="RefSeq" id="WP_230843557.1">
    <property type="nucleotide sequence ID" value="NZ_CP063845.1"/>
</dbReference>
<dbReference type="Pfam" id="PF08659">
    <property type="entry name" value="KR"/>
    <property type="match status" value="1"/>
</dbReference>
<dbReference type="SUPFAM" id="SSF53901">
    <property type="entry name" value="Thiolase-like"/>
    <property type="match status" value="1"/>
</dbReference>
<dbReference type="Gene3D" id="3.40.366.10">
    <property type="entry name" value="Malonyl-Coenzyme A Acyl Carrier Protein, domain 2"/>
    <property type="match status" value="1"/>
</dbReference>
<dbReference type="Proteomes" id="UP001054846">
    <property type="component" value="Chromosome"/>
</dbReference>
<gene>
    <name evidence="8" type="ORF">ISF26_08925</name>
</gene>
<dbReference type="InterPro" id="IPR001227">
    <property type="entry name" value="Ac_transferase_dom_sf"/>
</dbReference>
<feature type="active site" description="Proton acceptor; for dehydratase activity" evidence="4">
    <location>
        <position position="1475"/>
    </location>
</feature>
<evidence type="ECO:0000256" key="4">
    <source>
        <dbReference type="PROSITE-ProRule" id="PRU01363"/>
    </source>
</evidence>
<dbReference type="InterPro" id="IPR049551">
    <property type="entry name" value="PKS_DH_C"/>
</dbReference>
<feature type="active site" description="Proton donor; for dehydratase activity" evidence="4">
    <location>
        <position position="1645"/>
    </location>
</feature>
<dbReference type="InterPro" id="IPR020807">
    <property type="entry name" value="PKS_DH"/>
</dbReference>
<sequence length="1944" mass="205882">MTHAVAIVGMACQYPDAGSPAELWQNVLAQRRAFRQFPAERLNLDDYQSDDRTAPDRTYGREAALIEGYEFDRVRFRVGGNAYRSADLTHWLALDIAERALCDAGFPGGAGLPLAATGVLLGNTLTGEFSRANIMRLRWPYVRRVAEAVLDEAGIGESGRRELVTKLGERFKAPFAPIGEDSLAGGLANTIAGRICNYFDFKGGGYTVDGACSSSLLAIASACTSLVAGDLDVAIAGGVDLSLDPFEMVGFSKAGALSAEDMRIYDSRPAGFLPGEGCGMLVLMRHTDAVIENRRIYAVVRGWGVSSDGSGGLTRPEVEGQLLALRRAYRHTGFGPESVGYFEGHGTGTAVGDECELRVLSRARREADPQAPPVAVGSIKAIIGHTKAAAGVAGLIKAAMAVHTGIVPPTTGCEAPHKQLTEQTPALRALKAGEAWPAGVPLRSAVSSMGFGGINAHIVMEGDPAGSRPLTHAQRTLLRSAQDAELLLIDAEDGRALLAKVEHLLALAAGLSRSDLTDLAARLAADLEGRPWRAAIVAVRPLDLHTRLQQLQAWLLAGETRRIEPAGGLFLASGRTRPRIGFLFPGQGAPPHLDGGIWARRFEAVQALYGRANLPATVTGAATAIVQPAIVTAALAGLGVLERLGVRAEIAAGHSLGELAALHWSGALGAEAAIALAAARGRAMGGGSGPTGTMASIRATPAQVTELIENETVVIAGLNAPCQTVISGPAAAVAAVIDRCGERGIEAVQIRVSHAFHSPLVAQAANALAAHLQHVRFDRPNRPVASTLTGALLDPQTELRAHLVRQVTGPVRFVEAARTVAAGADLLIEVGPGRILSGLAGEFLPVPAIPLDAGGPSLVGLLAAVGAAFALGVPVDAQALFADRFSRPFALDRQPRFFVNPCELAPKSQMAFTEASAPTAEEPPATPMAPSVETVATLALVRALVAEKSELPPEAVEPEHRLLSDLHLNSITVSQLVADAARRMGLTPPTAPGDYADATVAALAAALDELALGGPKAEVSQRPPDGIDVWIRGFGIELCERSLPPVSMPEVPSGLWKRIAPPAHPIAGALAAGLSELPGRGVLLCLPQAGETPAVGLLLEAARTALADTATTHFVVVGSGGAGFARTLHLETPRLTVCVLDLPFDIQTAPGRVSAEIAAAEGYTEVHYDLQGRRYEPVLRPLELPAIEPVDLGTQDVLLVSGGGKGIASECALSFAREYGVSLILLGRSHPASDPELATNLERFAAAGVRYRYCACDVLDGDSVRSAVREAEAQLGAVTALLHSAGRNVPRLIAGLDAESFERTLAPKLTGLSNLLAAVDPQRLRLLVTFGSIIARSGMQGNADYATANEWLAILTERWAQQHPHCRCLAAEWSVWSGLGMGERLGRISALIEQGITPIPPQAGVQMLHQLVATAARPTAVVVAGRFGEPPTLKLEAKPLPFLRFLERPRVYYPDIELVVEADLTVASDPYLEDHIFASQRLFPAVMGLEAMAQAAMALSGSTGMPHFEQVEFRRPIVVPAEGSRTIRVVALQSEPGRVAVAIRSEDTGFGIDHFRAVCRFGIEVLPECALSAGEWIDQPALAVDPKSHLYGSILFHTGRFQRLQRYQYLRATECFAEIGPDLQSEWFSRLMPSQLLLGDPGARDTALHGIQACIPHAILLPVGVDRLVNLTGRPLAPHRSLFIHARERAREGNLFTYDLAIIDAEGQIQERWEGLRLQLMSGTEWRAAWPAPLLAPYIERRLQELNPGLPLAVAVHQDDGDSRRRRSDQAIFQASGAPGRILRRPDGAPEVLGFERSVSAAHAGPLTLAVASDEPVGCDIEIVTSRPPAVWLDLLGPERAALARLIAERLGGEDAAYTRVWAAVESLKKAGQPLTAPLTFVTAQADGWVVLAAGQLVVATFVAPVRELGGELALAVLSRQGAFLQESTTLACLKRALHKGDNR</sequence>
<dbReference type="SUPFAM" id="SSF47336">
    <property type="entry name" value="ACP-like"/>
    <property type="match status" value="1"/>
</dbReference>
<dbReference type="Pfam" id="PF14765">
    <property type="entry name" value="PS-DH"/>
    <property type="match status" value="1"/>
</dbReference>
<dbReference type="PROSITE" id="PS52019">
    <property type="entry name" value="PKS_MFAS_DH"/>
    <property type="match status" value="1"/>
</dbReference>
<dbReference type="InterPro" id="IPR016039">
    <property type="entry name" value="Thiolase-like"/>
</dbReference>
<dbReference type="SUPFAM" id="SSF54637">
    <property type="entry name" value="Thioesterase/thiol ester dehydrase-isomerase"/>
    <property type="match status" value="1"/>
</dbReference>
<dbReference type="SMART" id="SM00826">
    <property type="entry name" value="PKS_DH"/>
    <property type="match status" value="1"/>
</dbReference>
<dbReference type="Gene3D" id="3.40.47.10">
    <property type="match status" value="1"/>
</dbReference>
<dbReference type="Gene3D" id="3.40.50.720">
    <property type="entry name" value="NAD(P)-binding Rossmann-like Domain"/>
    <property type="match status" value="1"/>
</dbReference>
<dbReference type="SMART" id="SM00822">
    <property type="entry name" value="PKS_KR"/>
    <property type="match status" value="1"/>
</dbReference>
<dbReference type="InterPro" id="IPR014031">
    <property type="entry name" value="Ketoacyl_synth_C"/>
</dbReference>
<dbReference type="InterPro" id="IPR014043">
    <property type="entry name" value="Acyl_transferase_dom"/>
</dbReference>
<dbReference type="PANTHER" id="PTHR43775">
    <property type="entry name" value="FATTY ACID SYNTHASE"/>
    <property type="match status" value="1"/>
</dbReference>
<dbReference type="InterPro" id="IPR057326">
    <property type="entry name" value="KR_dom"/>
</dbReference>
<protein>
    <submittedName>
        <fullName evidence="8">SDR family NAD(P)-dependent oxidoreductase</fullName>
    </submittedName>
</protein>
<keyword evidence="2" id="KW-0597">Phosphoprotein</keyword>
<evidence type="ECO:0000256" key="3">
    <source>
        <dbReference type="ARBA" id="ARBA00022679"/>
    </source>
</evidence>
<keyword evidence="3" id="KW-0808">Transferase</keyword>
<organism evidence="8 9">
    <name type="scientific">Gloeobacter morelensis MG652769</name>
    <dbReference type="NCBI Taxonomy" id="2781736"/>
    <lineage>
        <taxon>Bacteria</taxon>
        <taxon>Bacillati</taxon>
        <taxon>Cyanobacteriota</taxon>
        <taxon>Cyanophyceae</taxon>
        <taxon>Gloeobacterales</taxon>
        <taxon>Gloeobacteraceae</taxon>
        <taxon>Gloeobacter</taxon>
        <taxon>Gloeobacter morelensis</taxon>
    </lineage>
</organism>
<dbReference type="Gene3D" id="3.10.129.110">
    <property type="entry name" value="Polyketide synthase dehydratase"/>
    <property type="match status" value="1"/>
</dbReference>
<dbReference type="CDD" id="cd00833">
    <property type="entry name" value="PKS"/>
    <property type="match status" value="1"/>
</dbReference>
<dbReference type="InterPro" id="IPR009081">
    <property type="entry name" value="PP-bd_ACP"/>
</dbReference>
<keyword evidence="1" id="KW-0596">Phosphopantetheine</keyword>
<name>A0ABY3PRT3_9CYAN</name>
<dbReference type="SUPFAM" id="SSF52151">
    <property type="entry name" value="FabD/lysophospholipase-like"/>
    <property type="match status" value="1"/>
</dbReference>
<dbReference type="Pfam" id="PF21089">
    <property type="entry name" value="PKS_DH_N"/>
    <property type="match status" value="1"/>
</dbReference>
<feature type="domain" description="PKS/mFAS DH" evidence="7">
    <location>
        <begin position="1443"/>
        <end position="1727"/>
    </location>
</feature>
<accession>A0ABY3PRT3</accession>
<feature type="region of interest" description="C-terminal hotdog fold" evidence="4">
    <location>
        <begin position="1581"/>
        <end position="1727"/>
    </location>
</feature>
<dbReference type="InterPro" id="IPR020841">
    <property type="entry name" value="PKS_Beta-ketoAc_synthase_dom"/>
</dbReference>
<dbReference type="InterPro" id="IPR036291">
    <property type="entry name" value="NAD(P)-bd_dom_sf"/>
</dbReference>
<dbReference type="EMBL" id="CP063845">
    <property type="protein sequence ID" value="UFP96312.1"/>
    <property type="molecule type" value="Genomic_DNA"/>
</dbReference>
<dbReference type="InterPro" id="IPR036736">
    <property type="entry name" value="ACP-like_sf"/>
</dbReference>
<dbReference type="Pfam" id="PF02801">
    <property type="entry name" value="Ketoacyl-synt_C"/>
    <property type="match status" value="1"/>
</dbReference>
<dbReference type="PROSITE" id="PS50075">
    <property type="entry name" value="CARRIER"/>
    <property type="match status" value="1"/>
</dbReference>
<evidence type="ECO:0000259" key="5">
    <source>
        <dbReference type="PROSITE" id="PS50075"/>
    </source>
</evidence>
<dbReference type="CDD" id="cd08953">
    <property type="entry name" value="KR_2_SDR_x"/>
    <property type="match status" value="1"/>
</dbReference>
<dbReference type="InterPro" id="IPR049900">
    <property type="entry name" value="PKS_mFAS_DH"/>
</dbReference>
<evidence type="ECO:0000313" key="8">
    <source>
        <dbReference type="EMBL" id="UFP96312.1"/>
    </source>
</evidence>
<dbReference type="PANTHER" id="PTHR43775:SF51">
    <property type="entry name" value="INACTIVE PHENOLPHTHIOCEROL SYNTHESIS POLYKETIDE SYNTHASE TYPE I PKS1-RELATED"/>
    <property type="match status" value="1"/>
</dbReference>
<feature type="region of interest" description="N-terminal hotdog fold" evidence="4">
    <location>
        <begin position="1443"/>
        <end position="1566"/>
    </location>
</feature>
<dbReference type="SMART" id="SM00827">
    <property type="entry name" value="PKS_AT"/>
    <property type="match status" value="1"/>
</dbReference>
<dbReference type="InterPro" id="IPR014030">
    <property type="entry name" value="Ketoacyl_synth_N"/>
</dbReference>